<dbReference type="EMBL" id="CP002919">
    <property type="protein sequence ID" value="AFS54566.1"/>
    <property type="molecule type" value="Genomic_DNA"/>
</dbReference>
<dbReference type="KEGG" id="lfi:LFML04_2376"/>
<dbReference type="InterPro" id="IPR036249">
    <property type="entry name" value="Thioredoxin-like_sf"/>
</dbReference>
<dbReference type="GO" id="GO:0005975">
    <property type="term" value="P:carbohydrate metabolic process"/>
    <property type="evidence" value="ECO:0007669"/>
    <property type="project" value="InterPro"/>
</dbReference>
<dbReference type="InterPro" id="IPR008928">
    <property type="entry name" value="6-hairpin_glycosidase_sf"/>
</dbReference>
<dbReference type="Gene3D" id="3.40.30.10">
    <property type="entry name" value="Glutaredoxin"/>
    <property type="match status" value="1"/>
</dbReference>
<protein>
    <recommendedName>
        <fullName evidence="1">Spermatogenesis-associated protein 20-like TRX domain-containing protein</fullName>
    </recommendedName>
</protein>
<proteinExistence type="predicted"/>
<evidence type="ECO:0000259" key="1">
    <source>
        <dbReference type="Pfam" id="PF03190"/>
    </source>
</evidence>
<dbReference type="PATRIC" id="fig|1048260.3.peg.2582"/>
<gene>
    <name evidence="2" type="ordered locus">LFML04_2376</name>
</gene>
<feature type="domain" description="Spermatogenesis-associated protein 20-like TRX" evidence="1">
    <location>
        <begin position="13"/>
        <end position="174"/>
    </location>
</feature>
<evidence type="ECO:0000313" key="3">
    <source>
        <dbReference type="Proteomes" id="UP000006177"/>
    </source>
</evidence>
<dbReference type="SUPFAM" id="SSF52833">
    <property type="entry name" value="Thioredoxin-like"/>
    <property type="match status" value="1"/>
</dbReference>
<accession>J9ZEG6</accession>
<evidence type="ECO:0000313" key="2">
    <source>
        <dbReference type="EMBL" id="AFS54566.1"/>
    </source>
</evidence>
<organism evidence="2 3">
    <name type="scientific">Leptospirillum ferriphilum (strain ML-04)</name>
    <dbReference type="NCBI Taxonomy" id="1048260"/>
    <lineage>
        <taxon>Bacteria</taxon>
        <taxon>Pseudomonadati</taxon>
        <taxon>Nitrospirota</taxon>
        <taxon>Nitrospiria</taxon>
        <taxon>Nitrospirales</taxon>
        <taxon>Nitrospiraceae</taxon>
        <taxon>Leptospirillum</taxon>
    </lineage>
</organism>
<dbReference type="HOGENOM" id="CLU_014051_4_1_0"/>
<dbReference type="SUPFAM" id="SSF48208">
    <property type="entry name" value="Six-hairpin glycosidases"/>
    <property type="match status" value="1"/>
</dbReference>
<dbReference type="PANTHER" id="PTHR42899:SF1">
    <property type="entry name" value="SPERMATOGENESIS-ASSOCIATED PROTEIN 20"/>
    <property type="match status" value="1"/>
</dbReference>
<sequence length="699" mass="79448">MMRTFHEGGIVANRLKEETSPYLRQHADNPVDWYPWGKEAFEKARLEEKPVLLSIGYAACHWCHVMAHESFERPDIASVMNEFFVNIKVDREERPDLDQIYQMAHTMITRRNGGWPLTMFLTPSQVPFAGGTYFPAQPRFGLPGFVQVLEQIRDFYRDHREGLEKEDHPILQYLGQTNPVADSREFELDLSPSEALVNNLKSRFDPEFGGFGGAPKFPHAMDLSYLFRRFQRKGDSTAAHMATLTLSSMKRGGIWDQVGGGFARYSVDERWLIPHFEKMLYDNALLLEALSLGASVSKNPVYSRTAEELVGWLFREMRSDDGVYYSSLDADSEGEEGRFYVFQAEEVRSILSDEEYRVVSKYYGLSGPPNFEGHAWNLYEARSIGELSKEFHLSESDIERRIESARQKLFAYRSTRVRPGLDDKVLASWNALMAKALLFSGRILGKQEWISAGRKTIDYMHRKMWKNGLLMAVYSKKEPFLPAYLDDYAFLLLAVLESMRIDFRPEDLSFATTIADVLLAEFYDPESGGFYFTGKNHEALIHRPKNGHDGALPSGNAAAVQGLLWLGTLTGHLPYTSAADKTLRLYFAQMKEQPAGYTTMISALETYSDSQPVVFLAGPQAGDWKDKISCGVDTEAFVLDLTNAVRDSLPLPEGMRKHFPENKTTGWVCRGTMCLPSADSLESLQEQLRLWPLSQRELS</sequence>
<dbReference type="InterPro" id="IPR024705">
    <property type="entry name" value="Ssp411"/>
</dbReference>
<dbReference type="STRING" id="1048260.LFML04_2376"/>
<dbReference type="AlphaFoldDB" id="J9ZEG6"/>
<dbReference type="PANTHER" id="PTHR42899">
    <property type="entry name" value="SPERMATOGENESIS-ASSOCIATED PROTEIN 20"/>
    <property type="match status" value="1"/>
</dbReference>
<dbReference type="Pfam" id="PF03190">
    <property type="entry name" value="Thioredox_DsbH"/>
    <property type="match status" value="1"/>
</dbReference>
<dbReference type="InterPro" id="IPR004879">
    <property type="entry name" value="Ssp411-like_TRX"/>
</dbReference>
<dbReference type="CDD" id="cd02955">
    <property type="entry name" value="SSP411"/>
    <property type="match status" value="1"/>
</dbReference>
<name>J9ZEG6_LEPFM</name>
<dbReference type="Proteomes" id="UP000006177">
    <property type="component" value="Chromosome"/>
</dbReference>
<reference evidence="2 3" key="1">
    <citation type="journal article" date="2011" name="J. Microbiol.">
        <title>Complete genome of Leptospirillum ferriphilum ML-04 provides insight into its physiology and environmental adaptation.</title>
        <authorList>
            <person name="Mi S."/>
            <person name="Song J."/>
            <person name="Lin J."/>
            <person name="Che Y."/>
            <person name="Zheng H."/>
            <person name="Lin J."/>
        </authorList>
    </citation>
    <scope>NUCLEOTIDE SEQUENCE [LARGE SCALE GENOMIC DNA]</scope>
    <source>
        <strain evidence="2 3">ML-04</strain>
    </source>
</reference>
<dbReference type="PIRSF" id="PIRSF006402">
    <property type="entry name" value="UCP006402_thioredoxin"/>
    <property type="match status" value="1"/>
</dbReference>